<keyword evidence="2" id="KW-0677">Repeat</keyword>
<accession>A0A8C0BR36</accession>
<dbReference type="AlphaFoldDB" id="A0A8C0BR36"/>
<organism evidence="7 8">
    <name type="scientific">Buteo japonicus</name>
    <dbReference type="NCBI Taxonomy" id="224669"/>
    <lineage>
        <taxon>Eukaryota</taxon>
        <taxon>Metazoa</taxon>
        <taxon>Chordata</taxon>
        <taxon>Craniata</taxon>
        <taxon>Vertebrata</taxon>
        <taxon>Euteleostomi</taxon>
        <taxon>Archelosauria</taxon>
        <taxon>Archosauria</taxon>
        <taxon>Dinosauria</taxon>
        <taxon>Saurischia</taxon>
        <taxon>Theropoda</taxon>
        <taxon>Coelurosauria</taxon>
        <taxon>Aves</taxon>
        <taxon>Neognathae</taxon>
        <taxon>Neoaves</taxon>
        <taxon>Telluraves</taxon>
        <taxon>Accipitrimorphae</taxon>
        <taxon>Accipitriformes</taxon>
        <taxon>Accipitridae</taxon>
        <taxon>Accipitrinae</taxon>
        <taxon>Buteo</taxon>
    </lineage>
</organism>
<dbReference type="GO" id="GO:0031638">
    <property type="term" value="P:zymogen activation"/>
    <property type="evidence" value="ECO:0007669"/>
    <property type="project" value="TreeGrafter"/>
</dbReference>
<evidence type="ECO:0000256" key="2">
    <source>
        <dbReference type="ARBA" id="ARBA00022737"/>
    </source>
</evidence>
<dbReference type="Gene3D" id="3.10.250.10">
    <property type="entry name" value="SRCR-like domain"/>
    <property type="match status" value="1"/>
</dbReference>
<reference evidence="7" key="2">
    <citation type="submission" date="2025-09" db="UniProtKB">
        <authorList>
            <consortium name="Ensembl"/>
        </authorList>
    </citation>
    <scope>IDENTIFICATION</scope>
</reference>
<dbReference type="GO" id="GO:0005886">
    <property type="term" value="C:plasma membrane"/>
    <property type="evidence" value="ECO:0007669"/>
    <property type="project" value="TreeGrafter"/>
</dbReference>
<dbReference type="Proteomes" id="UP000694555">
    <property type="component" value="Unplaced"/>
</dbReference>
<protein>
    <recommendedName>
        <fullName evidence="6">SRCR domain-containing protein</fullName>
    </recommendedName>
</protein>
<keyword evidence="3 5" id="KW-1015">Disulfide bond</keyword>
<evidence type="ECO:0000256" key="3">
    <source>
        <dbReference type="ARBA" id="ARBA00023157"/>
    </source>
</evidence>
<dbReference type="Ensembl" id="ENSBJAT00000021700.1">
    <property type="protein sequence ID" value="ENSBJAP00000021103.1"/>
    <property type="gene ID" value="ENSBJAG00000013776.1"/>
</dbReference>
<dbReference type="PROSITE" id="PS00420">
    <property type="entry name" value="SRCR_1"/>
    <property type="match status" value="1"/>
</dbReference>
<comment type="caution">
    <text evidence="5">Lacks conserved residue(s) required for the propagation of feature annotation.</text>
</comment>
<dbReference type="GO" id="GO:0004252">
    <property type="term" value="F:serine-type endopeptidase activity"/>
    <property type="evidence" value="ECO:0007669"/>
    <property type="project" value="TreeGrafter"/>
</dbReference>
<keyword evidence="4" id="KW-0325">Glycoprotein</keyword>
<feature type="domain" description="SRCR" evidence="6">
    <location>
        <begin position="23"/>
        <end position="123"/>
    </location>
</feature>
<proteinExistence type="predicted"/>
<dbReference type="FunFam" id="3.10.250.10:FF:000006">
    <property type="entry name" value="neurotrypsin isoform X2"/>
    <property type="match status" value="1"/>
</dbReference>
<dbReference type="PRINTS" id="PR00258">
    <property type="entry name" value="SPERACTRCPTR"/>
</dbReference>
<dbReference type="SUPFAM" id="SSF56487">
    <property type="entry name" value="SRCR-like"/>
    <property type="match status" value="1"/>
</dbReference>
<evidence type="ECO:0000256" key="4">
    <source>
        <dbReference type="ARBA" id="ARBA00023180"/>
    </source>
</evidence>
<reference evidence="7" key="1">
    <citation type="submission" date="2025-08" db="UniProtKB">
        <authorList>
            <consortium name="Ensembl"/>
        </authorList>
    </citation>
    <scope>IDENTIFICATION</scope>
</reference>
<keyword evidence="1" id="KW-0732">Signal</keyword>
<dbReference type="InterPro" id="IPR001190">
    <property type="entry name" value="SRCR"/>
</dbReference>
<dbReference type="SMART" id="SM00202">
    <property type="entry name" value="SR"/>
    <property type="match status" value="1"/>
</dbReference>
<sequence>VTPPVLRQCQQELLKTLVCFAQIRLVNGTNRCAGRVELYHDGIWGTVCDDNWDLSDANVVCKQLGCGHAIKEFVSAHYGEGSGHIWLDDVNCTGAESDLWACPSRAWGQHNCQHKEDAGTHISLITSCSFVTWYILFLMSELKLHDCHQVQLPSGNPKEVPDRMLLFHIFKAKIYAIQSVCEN</sequence>
<dbReference type="Pfam" id="PF00530">
    <property type="entry name" value="SRCR"/>
    <property type="match status" value="1"/>
</dbReference>
<dbReference type="PANTHER" id="PTHR48071">
    <property type="entry name" value="SRCR DOMAIN-CONTAINING PROTEIN"/>
    <property type="match status" value="1"/>
</dbReference>
<dbReference type="InterPro" id="IPR036772">
    <property type="entry name" value="SRCR-like_dom_sf"/>
</dbReference>
<evidence type="ECO:0000256" key="5">
    <source>
        <dbReference type="PROSITE-ProRule" id="PRU00196"/>
    </source>
</evidence>
<dbReference type="PROSITE" id="PS50287">
    <property type="entry name" value="SRCR_2"/>
    <property type="match status" value="1"/>
</dbReference>
<feature type="disulfide bond" evidence="5">
    <location>
        <begin position="48"/>
        <end position="112"/>
    </location>
</feature>
<dbReference type="PANTHER" id="PTHR48071:SF29">
    <property type="entry name" value="OLFACTORY RECEPTOR 292"/>
    <property type="match status" value="1"/>
</dbReference>
<dbReference type="GO" id="GO:0005615">
    <property type="term" value="C:extracellular space"/>
    <property type="evidence" value="ECO:0007669"/>
    <property type="project" value="TreeGrafter"/>
</dbReference>
<evidence type="ECO:0000256" key="1">
    <source>
        <dbReference type="ARBA" id="ARBA00022729"/>
    </source>
</evidence>
<evidence type="ECO:0000313" key="8">
    <source>
        <dbReference type="Proteomes" id="UP000694555"/>
    </source>
</evidence>
<feature type="disulfide bond" evidence="5">
    <location>
        <begin position="92"/>
        <end position="102"/>
    </location>
</feature>
<name>A0A8C0BR36_9AVES</name>
<keyword evidence="8" id="KW-1185">Reference proteome</keyword>
<evidence type="ECO:0000313" key="7">
    <source>
        <dbReference type="Ensembl" id="ENSBJAP00000021103.1"/>
    </source>
</evidence>
<evidence type="ECO:0000259" key="6">
    <source>
        <dbReference type="PROSITE" id="PS50287"/>
    </source>
</evidence>